<keyword evidence="10" id="KW-1064">Adaptive immunity</keyword>
<feature type="domain" description="Ig-like" evidence="16">
    <location>
        <begin position="289"/>
        <end position="372"/>
    </location>
</feature>
<dbReference type="CDD" id="cd00096">
    <property type="entry name" value="Ig"/>
    <property type="match status" value="1"/>
</dbReference>
<gene>
    <name evidence="17" type="primary">LOC115384649</name>
</gene>
<dbReference type="GO" id="GO:0030425">
    <property type="term" value="C:dendrite"/>
    <property type="evidence" value="ECO:0007669"/>
    <property type="project" value="UniProtKB-SubCell"/>
</dbReference>
<evidence type="ECO:0000256" key="2">
    <source>
        <dbReference type="ARBA" id="ARBA00004279"/>
    </source>
</evidence>
<evidence type="ECO:0000256" key="15">
    <source>
        <dbReference type="ARBA" id="ARBA00023319"/>
    </source>
</evidence>
<accession>A0A672I2E3</accession>
<evidence type="ECO:0000256" key="9">
    <source>
        <dbReference type="ARBA" id="ARBA00022989"/>
    </source>
</evidence>
<evidence type="ECO:0000256" key="11">
    <source>
        <dbReference type="ARBA" id="ARBA00023136"/>
    </source>
</evidence>
<dbReference type="GO" id="GO:0002250">
    <property type="term" value="P:adaptive immune response"/>
    <property type="evidence" value="ECO:0007669"/>
    <property type="project" value="UniProtKB-KW"/>
</dbReference>
<evidence type="ECO:0000256" key="5">
    <source>
        <dbReference type="ARBA" id="ARBA00022692"/>
    </source>
</evidence>
<protein>
    <submittedName>
        <fullName evidence="17">Activated leukocyte cell adhesion molecule a</fullName>
    </submittedName>
</protein>
<keyword evidence="11" id="KW-0472">Membrane</keyword>
<dbReference type="InterPro" id="IPR007110">
    <property type="entry name" value="Ig-like_dom"/>
</dbReference>
<evidence type="ECO:0000313" key="17">
    <source>
        <dbReference type="Ensembl" id="ENSSFAP00005035758.1"/>
    </source>
</evidence>
<dbReference type="Gene3D" id="2.60.40.10">
    <property type="entry name" value="Immunoglobulins"/>
    <property type="match status" value="4"/>
</dbReference>
<keyword evidence="13" id="KW-0325">Glycoprotein</keyword>
<dbReference type="Proteomes" id="UP000472267">
    <property type="component" value="Unassembled WGS sequence"/>
</dbReference>
<keyword evidence="4" id="KW-1003">Cell membrane</keyword>
<evidence type="ECO:0000256" key="13">
    <source>
        <dbReference type="ARBA" id="ARBA00023180"/>
    </source>
</evidence>
<evidence type="ECO:0000259" key="16">
    <source>
        <dbReference type="PROSITE" id="PS50835"/>
    </source>
</evidence>
<keyword evidence="5" id="KW-0812">Transmembrane</keyword>
<evidence type="ECO:0000256" key="12">
    <source>
        <dbReference type="ARBA" id="ARBA00023157"/>
    </source>
</evidence>
<reference evidence="17" key="1">
    <citation type="submission" date="2025-08" db="UniProtKB">
        <authorList>
            <consortium name="Ensembl"/>
        </authorList>
    </citation>
    <scope>IDENTIFICATION</scope>
</reference>
<evidence type="ECO:0000256" key="7">
    <source>
        <dbReference type="ARBA" id="ARBA00022859"/>
    </source>
</evidence>
<dbReference type="GO" id="GO:0005886">
    <property type="term" value="C:plasma membrane"/>
    <property type="evidence" value="ECO:0007669"/>
    <property type="project" value="UniProtKB-SubCell"/>
</dbReference>
<evidence type="ECO:0000256" key="14">
    <source>
        <dbReference type="ARBA" id="ARBA00023273"/>
    </source>
</evidence>
<evidence type="ECO:0000256" key="3">
    <source>
        <dbReference type="ARBA" id="ARBA00004489"/>
    </source>
</evidence>
<evidence type="ECO:0000313" key="18">
    <source>
        <dbReference type="Proteomes" id="UP000472267"/>
    </source>
</evidence>
<proteinExistence type="predicted"/>
<keyword evidence="18" id="KW-1185">Reference proteome</keyword>
<dbReference type="InParanoid" id="A0A672I2E3"/>
<keyword evidence="6" id="KW-0677">Repeat</keyword>
<name>A0A672I2E3_SALFA</name>
<dbReference type="PANTHER" id="PTHR11973:SF2">
    <property type="entry name" value="CD166 ANTIGEN"/>
    <property type="match status" value="1"/>
</dbReference>
<dbReference type="Pfam" id="PF13927">
    <property type="entry name" value="Ig_3"/>
    <property type="match status" value="1"/>
</dbReference>
<dbReference type="PANTHER" id="PTHR11973">
    <property type="entry name" value="CELL SURFACE GLYCOPROTEIN MUC18-RELATED"/>
    <property type="match status" value="1"/>
</dbReference>
<dbReference type="OMA" id="QIMSEEP"/>
<dbReference type="GO" id="GO:0030424">
    <property type="term" value="C:axon"/>
    <property type="evidence" value="ECO:0007669"/>
    <property type="project" value="UniProtKB-SubCell"/>
</dbReference>
<keyword evidence="12" id="KW-1015">Disulfide bond</keyword>
<dbReference type="Ensembl" id="ENSSFAT00005037105.1">
    <property type="protein sequence ID" value="ENSSFAP00005035758.1"/>
    <property type="gene ID" value="ENSSFAG00005018105.1"/>
</dbReference>
<keyword evidence="14" id="KW-0966">Cell projection</keyword>
<dbReference type="InterPro" id="IPR013162">
    <property type="entry name" value="CD80_C2-set"/>
</dbReference>
<dbReference type="GO" id="GO:0007155">
    <property type="term" value="P:cell adhesion"/>
    <property type="evidence" value="ECO:0007669"/>
    <property type="project" value="UniProtKB-KW"/>
</dbReference>
<dbReference type="AlphaFoldDB" id="A0A672I2E3"/>
<feature type="domain" description="Ig-like" evidence="16">
    <location>
        <begin position="438"/>
        <end position="534"/>
    </location>
</feature>
<organism evidence="17 18">
    <name type="scientific">Salarias fasciatus</name>
    <name type="common">Jewelled blenny</name>
    <name type="synonym">Blennius fasciatus</name>
    <dbReference type="NCBI Taxonomy" id="181472"/>
    <lineage>
        <taxon>Eukaryota</taxon>
        <taxon>Metazoa</taxon>
        <taxon>Chordata</taxon>
        <taxon>Craniata</taxon>
        <taxon>Vertebrata</taxon>
        <taxon>Euteleostomi</taxon>
        <taxon>Actinopterygii</taxon>
        <taxon>Neopterygii</taxon>
        <taxon>Teleostei</taxon>
        <taxon>Neoteleostei</taxon>
        <taxon>Acanthomorphata</taxon>
        <taxon>Ovalentaria</taxon>
        <taxon>Blenniimorphae</taxon>
        <taxon>Blenniiformes</taxon>
        <taxon>Blennioidei</taxon>
        <taxon>Blenniidae</taxon>
        <taxon>Salariinae</taxon>
        <taxon>Salarias</taxon>
    </lineage>
</organism>
<dbReference type="InterPro" id="IPR036179">
    <property type="entry name" value="Ig-like_dom_sf"/>
</dbReference>
<feature type="domain" description="Ig-like" evidence="16">
    <location>
        <begin position="181"/>
        <end position="278"/>
    </location>
</feature>
<keyword evidence="15" id="KW-0393">Immunoglobulin domain</keyword>
<evidence type="ECO:0000256" key="8">
    <source>
        <dbReference type="ARBA" id="ARBA00022889"/>
    </source>
</evidence>
<dbReference type="InterPro" id="IPR003599">
    <property type="entry name" value="Ig_sub"/>
</dbReference>
<comment type="subcellular location">
    <subcellularLocation>
        <location evidence="1">Cell membrane</location>
        <topology evidence="1">Single-pass type I membrane protein</topology>
    </subcellularLocation>
    <subcellularLocation>
        <location evidence="3">Cell projection</location>
        <location evidence="3">Axon</location>
    </subcellularLocation>
    <subcellularLocation>
        <location evidence="2">Cell projection</location>
        <location evidence="2">Dendrite</location>
    </subcellularLocation>
</comment>
<keyword evidence="9" id="KW-1133">Transmembrane helix</keyword>
<dbReference type="InterPro" id="IPR013783">
    <property type="entry name" value="Ig-like_fold"/>
</dbReference>
<reference evidence="17" key="2">
    <citation type="submission" date="2025-09" db="UniProtKB">
        <authorList>
            <consortium name="Ensembl"/>
        </authorList>
    </citation>
    <scope>IDENTIFICATION</scope>
</reference>
<keyword evidence="7" id="KW-0391">Immunity</keyword>
<dbReference type="PROSITE" id="PS50835">
    <property type="entry name" value="IG_LIKE"/>
    <property type="match status" value="3"/>
</dbReference>
<dbReference type="SUPFAM" id="SSF48726">
    <property type="entry name" value="Immunoglobulin"/>
    <property type="match status" value="4"/>
</dbReference>
<keyword evidence="8" id="KW-0130">Cell adhesion</keyword>
<dbReference type="InterPro" id="IPR051116">
    <property type="entry name" value="Surface_Rcpt/Adhesion_Mol"/>
</dbReference>
<evidence type="ECO:0000256" key="4">
    <source>
        <dbReference type="ARBA" id="ARBA00022475"/>
    </source>
</evidence>
<dbReference type="Pfam" id="PF08205">
    <property type="entry name" value="C2-set_2"/>
    <property type="match status" value="1"/>
</dbReference>
<dbReference type="FunCoup" id="A0A672I2E3">
    <property type="interactions" value="646"/>
</dbReference>
<evidence type="ECO:0000256" key="6">
    <source>
        <dbReference type="ARBA" id="ARBA00022737"/>
    </source>
</evidence>
<sequence>MVISEQQKLFFRLKREPKVSCKPQVSQQHEEDSGGGGSVSPTLQTHFLKATCVYFVIIHSDALLCCVAAVCCAQSVTAVYNQTIAVPCNKGAPPPSDLMFVKWKYEKDDGSAGDLLVKQVRSQQTTVLATDAYAQRVSVDPSLGLLIRHASLLDQRTFTCMVVSASNILEFPVAVAVTKEPSSVQVMDKSDALQEDKLSTVGTCVAAEANPAAIIAWMKNGEPLVADGKAVLITPSLKVDPATGLSTTSSTLQVTADRQDGGSVFSCVSTHLGARQVVDLEPFPVHYPPERLSLLVLPDGPVVEDSNVTLRCQADGNPPPQSFYFHIQGQRILVEGADSYTLSGVSRRAAGEYKCSLADNPTMETSQTLAVSYLDLSLIPTGRVVKKVGDSFSVKMEKNSSGNASVVWTKDERPVEEPRLPSLQFAHAGVYACLVSIPGLSRNQSFELVVEGKPVITGLTKRPAEDAKQEVLSCEAEGVPEPRFHWSISGTNEERSYSNGRAVHRITVVPKFNLTVTCSVSNQLGGDVMSINVSSGGSWSLNICPARTSAL</sequence>
<evidence type="ECO:0000256" key="10">
    <source>
        <dbReference type="ARBA" id="ARBA00023130"/>
    </source>
</evidence>
<dbReference type="SMART" id="SM00409">
    <property type="entry name" value="IG"/>
    <property type="match status" value="3"/>
</dbReference>
<evidence type="ECO:0000256" key="1">
    <source>
        <dbReference type="ARBA" id="ARBA00004251"/>
    </source>
</evidence>